<dbReference type="EMBL" id="QJKB01000011">
    <property type="protein sequence ID" value="PXX38717.1"/>
    <property type="molecule type" value="Genomic_DNA"/>
</dbReference>
<dbReference type="Pfam" id="PF00497">
    <property type="entry name" value="SBP_bac_3"/>
    <property type="match status" value="1"/>
</dbReference>
<dbReference type="InterPro" id="IPR001638">
    <property type="entry name" value="Solute-binding_3/MltF_N"/>
</dbReference>
<keyword evidence="4" id="KW-1185">Reference proteome</keyword>
<protein>
    <submittedName>
        <fullName evidence="3">Amino acid ABC transporter substrate-binding protein (PAAT family)</fullName>
    </submittedName>
</protein>
<feature type="chain" id="PRO_5016326714" evidence="1">
    <location>
        <begin position="19"/>
        <end position="250"/>
    </location>
</feature>
<dbReference type="Gene3D" id="3.40.190.10">
    <property type="entry name" value="Periplasmic binding protein-like II"/>
    <property type="match status" value="2"/>
</dbReference>
<evidence type="ECO:0000313" key="4">
    <source>
        <dbReference type="Proteomes" id="UP000247792"/>
    </source>
</evidence>
<proteinExistence type="predicted"/>
<gene>
    <name evidence="3" type="ORF">DFR42_11183</name>
</gene>
<accession>A0A318IXN6</accession>
<reference evidence="3 4" key="1">
    <citation type="submission" date="2018-05" db="EMBL/GenBank/DDBJ databases">
        <title>Genomic Encyclopedia of Type Strains, Phase IV (KMG-IV): sequencing the most valuable type-strain genomes for metagenomic binning, comparative biology and taxonomic classification.</title>
        <authorList>
            <person name="Goeker M."/>
        </authorList>
    </citation>
    <scope>NUCLEOTIDE SEQUENCE [LARGE SCALE GENOMIC DNA]</scope>
    <source>
        <strain evidence="3 4">DSM 19792</strain>
    </source>
</reference>
<evidence type="ECO:0000256" key="1">
    <source>
        <dbReference type="SAM" id="SignalP"/>
    </source>
</evidence>
<dbReference type="Proteomes" id="UP000247792">
    <property type="component" value="Unassembled WGS sequence"/>
</dbReference>
<name>A0A318IXN6_9BURK</name>
<dbReference type="SUPFAM" id="SSF53850">
    <property type="entry name" value="Periplasmic binding protein-like II"/>
    <property type="match status" value="1"/>
</dbReference>
<dbReference type="PANTHER" id="PTHR38834">
    <property type="entry name" value="PERIPLASMIC SUBSTRATE BINDING PROTEIN FAMILY 3"/>
    <property type="match status" value="1"/>
</dbReference>
<evidence type="ECO:0000313" key="3">
    <source>
        <dbReference type="EMBL" id="PXX38717.1"/>
    </source>
</evidence>
<dbReference type="PANTHER" id="PTHR38834:SF3">
    <property type="entry name" value="SOLUTE-BINDING PROTEIN FAMILY 3_N-TERMINAL DOMAIN-CONTAINING PROTEIN"/>
    <property type="match status" value="1"/>
</dbReference>
<dbReference type="AlphaFoldDB" id="A0A318IXN6"/>
<feature type="domain" description="Solute-binding protein family 3/N-terminal" evidence="2">
    <location>
        <begin position="30"/>
        <end position="247"/>
    </location>
</feature>
<feature type="signal peptide" evidence="1">
    <location>
        <begin position="1"/>
        <end position="18"/>
    </location>
</feature>
<evidence type="ECO:0000259" key="2">
    <source>
        <dbReference type="Pfam" id="PF00497"/>
    </source>
</evidence>
<comment type="caution">
    <text evidence="3">The sequence shown here is derived from an EMBL/GenBank/DDBJ whole genome shotgun (WGS) entry which is preliminary data.</text>
</comment>
<keyword evidence="1" id="KW-0732">Signal</keyword>
<dbReference type="RefSeq" id="WP_170133658.1">
    <property type="nucleotide sequence ID" value="NZ_QJKB01000011.1"/>
</dbReference>
<organism evidence="3 4">
    <name type="scientific">Undibacterium pigrum</name>
    <dbReference type="NCBI Taxonomy" id="401470"/>
    <lineage>
        <taxon>Bacteria</taxon>
        <taxon>Pseudomonadati</taxon>
        <taxon>Pseudomonadota</taxon>
        <taxon>Betaproteobacteria</taxon>
        <taxon>Burkholderiales</taxon>
        <taxon>Oxalobacteraceae</taxon>
        <taxon>Undibacterium</taxon>
    </lineage>
</organism>
<sequence length="250" mass="28563">MKKFIFLLAIVLSLLCQAQLPADAQIKWVTAELPPYLWLQHNAPQGYVYELIVAMSAQIGRKPDLSIYPWARAVKMTKEGRNYGVFPLERTAERETSYKWLIHLGTAPNRFFGKRSNAAGVVNIEGASLEQLRGLRVGIVRGSSLEKELHAQNFRNIQYEKDYQSLLKLLQLGGLDAIYSGYSIMTSAIEEYGFRLEDFTTGLMMGSGELYMATSLNVSDEEERVWRKAYEALQKDGTVQKLRKKYFSWE</sequence>